<feature type="compositionally biased region" description="Low complexity" evidence="1">
    <location>
        <begin position="78"/>
        <end position="98"/>
    </location>
</feature>
<sequence>MALHQWMLAEGKTRKRRQIRLRTNAAGRWKQQRVRKLRVQLHKGTLLDRSDILKTKSFALVPKNSNNSTTIEGKMKISNDNGANYNNNNDNHNNDNSKNSVVSNADYFNAIIHAIAPGPLDIPALYRTHDISPSTDFTKYVTSPSPSSLSSSSSSSSSLSSVNSDKDEGTIVSSTTISYSSIFINTNTTTTITTIVTTTANTVRAGKNTKIHPSINVKHAVTNCTPYSGMYWSTTASSATAMIECKTNNGKLIYSSLSIYSLQLINFYK</sequence>
<protein>
    <submittedName>
        <fullName evidence="2">Uncharacterized protein</fullName>
    </submittedName>
</protein>
<dbReference type="OrthoDB" id="5874070at2759"/>
<reference evidence="2 3" key="1">
    <citation type="submission" date="2018-08" db="EMBL/GenBank/DDBJ databases">
        <authorList>
            <person name="Laetsch R D."/>
            <person name="Stevens L."/>
            <person name="Kumar S."/>
            <person name="Blaxter L. M."/>
        </authorList>
    </citation>
    <scope>NUCLEOTIDE SEQUENCE [LARGE SCALE GENOMIC DNA]</scope>
</reference>
<feature type="region of interest" description="Disordered" evidence="1">
    <location>
        <begin position="71"/>
        <end position="98"/>
    </location>
</feature>
<feature type="compositionally biased region" description="Low complexity" evidence="1">
    <location>
        <begin position="143"/>
        <end position="161"/>
    </location>
</feature>
<dbReference type="Proteomes" id="UP000277928">
    <property type="component" value="Unassembled WGS sequence"/>
</dbReference>
<dbReference type="OMA" id="INEENCC"/>
<name>A0A3P6TAH5_LITSI</name>
<keyword evidence="3" id="KW-1185">Reference proteome</keyword>
<feature type="region of interest" description="Disordered" evidence="1">
    <location>
        <begin position="142"/>
        <end position="168"/>
    </location>
</feature>
<dbReference type="AlphaFoldDB" id="A0A3P6TAH5"/>
<evidence type="ECO:0000256" key="1">
    <source>
        <dbReference type="SAM" id="MobiDB-lite"/>
    </source>
</evidence>
<gene>
    <name evidence="2" type="ORF">NLS_LOCUS4871</name>
</gene>
<evidence type="ECO:0000313" key="3">
    <source>
        <dbReference type="Proteomes" id="UP000277928"/>
    </source>
</evidence>
<dbReference type="EMBL" id="UYRX01000333">
    <property type="protein sequence ID" value="VDK80339.1"/>
    <property type="molecule type" value="Genomic_DNA"/>
</dbReference>
<proteinExistence type="predicted"/>
<evidence type="ECO:0000313" key="2">
    <source>
        <dbReference type="EMBL" id="VDK80339.1"/>
    </source>
</evidence>
<accession>A0A3P6TAH5</accession>
<organism evidence="2 3">
    <name type="scientific">Litomosoides sigmodontis</name>
    <name type="common">Filarial nematode worm</name>
    <dbReference type="NCBI Taxonomy" id="42156"/>
    <lineage>
        <taxon>Eukaryota</taxon>
        <taxon>Metazoa</taxon>
        <taxon>Ecdysozoa</taxon>
        <taxon>Nematoda</taxon>
        <taxon>Chromadorea</taxon>
        <taxon>Rhabditida</taxon>
        <taxon>Spirurina</taxon>
        <taxon>Spiruromorpha</taxon>
        <taxon>Filarioidea</taxon>
        <taxon>Onchocercidae</taxon>
        <taxon>Litomosoides</taxon>
    </lineage>
</organism>